<dbReference type="EMBL" id="JAHKSW010000026">
    <property type="protein sequence ID" value="KAG7315599.1"/>
    <property type="molecule type" value="Genomic_DNA"/>
</dbReference>
<evidence type="ECO:0000313" key="3">
    <source>
        <dbReference type="Proteomes" id="UP000824219"/>
    </source>
</evidence>
<evidence type="ECO:0000256" key="1">
    <source>
        <dbReference type="SAM" id="MobiDB-lite"/>
    </source>
</evidence>
<organism evidence="2 3">
    <name type="scientific">Hemibagrus wyckioides</name>
    <dbReference type="NCBI Taxonomy" id="337641"/>
    <lineage>
        <taxon>Eukaryota</taxon>
        <taxon>Metazoa</taxon>
        <taxon>Chordata</taxon>
        <taxon>Craniata</taxon>
        <taxon>Vertebrata</taxon>
        <taxon>Euteleostomi</taxon>
        <taxon>Actinopterygii</taxon>
        <taxon>Neopterygii</taxon>
        <taxon>Teleostei</taxon>
        <taxon>Ostariophysi</taxon>
        <taxon>Siluriformes</taxon>
        <taxon>Bagridae</taxon>
        <taxon>Hemibagrus</taxon>
    </lineage>
</organism>
<feature type="region of interest" description="Disordered" evidence="1">
    <location>
        <begin position="69"/>
        <end position="91"/>
    </location>
</feature>
<name>A0A9D3N6E9_9TELE</name>
<protein>
    <submittedName>
        <fullName evidence="2">Uncharacterized protein</fullName>
    </submittedName>
</protein>
<sequence>MCESASSDPSHVTVGSALVDVRDSSQGQTWSNVISRLPSLLEDNALSPMLPKLVRPWRFPLARAAAVPIKPGSSVKEPGRDYRGHRYGRAP</sequence>
<dbReference type="AlphaFoldDB" id="A0A9D3N6E9"/>
<reference evidence="2 3" key="1">
    <citation type="submission" date="2021-06" db="EMBL/GenBank/DDBJ databases">
        <title>Chromosome-level genome assembly of the red-tail catfish (Hemibagrus wyckioides).</title>
        <authorList>
            <person name="Shao F."/>
        </authorList>
    </citation>
    <scope>NUCLEOTIDE SEQUENCE [LARGE SCALE GENOMIC DNA]</scope>
    <source>
        <strain evidence="2">EC202008001</strain>
        <tissue evidence="2">Blood</tissue>
    </source>
</reference>
<proteinExistence type="predicted"/>
<gene>
    <name evidence="2" type="ORF">KOW79_020465</name>
</gene>
<keyword evidence="3" id="KW-1185">Reference proteome</keyword>
<evidence type="ECO:0000313" key="2">
    <source>
        <dbReference type="EMBL" id="KAG7315599.1"/>
    </source>
</evidence>
<comment type="caution">
    <text evidence="2">The sequence shown here is derived from an EMBL/GenBank/DDBJ whole genome shotgun (WGS) entry which is preliminary data.</text>
</comment>
<accession>A0A9D3N6E9</accession>
<dbReference type="Proteomes" id="UP000824219">
    <property type="component" value="Linkage Group LG26"/>
</dbReference>